<organism evidence="2 3">
    <name type="scientific">Nitratidesulfovibrio oxamicus</name>
    <dbReference type="NCBI Taxonomy" id="32016"/>
    <lineage>
        <taxon>Bacteria</taxon>
        <taxon>Pseudomonadati</taxon>
        <taxon>Thermodesulfobacteriota</taxon>
        <taxon>Desulfovibrionia</taxon>
        <taxon>Desulfovibrionales</taxon>
        <taxon>Desulfovibrionaceae</taxon>
        <taxon>Nitratidesulfovibrio</taxon>
    </lineage>
</organism>
<name>A0ABS0J811_9BACT</name>
<dbReference type="RefSeq" id="WP_196610224.1">
    <property type="nucleotide sequence ID" value="NZ_VRYY01000526.1"/>
</dbReference>
<gene>
    <name evidence="2" type="ORF">FVW20_14930</name>
</gene>
<sequence length="124" mass="13343">MSMHFRPSDSTHIENATRTPAPESKRTRKNASQLNTERSTVKDLLGNGVPLLKIRHQLGLTAQQLNSHIAALCAEGFSVQQPQYEVVTAKALPPAVQKQLGATAGDLVKCELNGTSLVLSVVTD</sequence>
<feature type="region of interest" description="Disordered" evidence="1">
    <location>
        <begin position="1"/>
        <end position="41"/>
    </location>
</feature>
<accession>A0ABS0J811</accession>
<dbReference type="Proteomes" id="UP001194469">
    <property type="component" value="Unassembled WGS sequence"/>
</dbReference>
<dbReference type="EMBL" id="VRYY01000526">
    <property type="protein sequence ID" value="MBG3878270.1"/>
    <property type="molecule type" value="Genomic_DNA"/>
</dbReference>
<protein>
    <submittedName>
        <fullName evidence="2">Uncharacterized protein</fullName>
    </submittedName>
</protein>
<evidence type="ECO:0000313" key="2">
    <source>
        <dbReference type="EMBL" id="MBG3878270.1"/>
    </source>
</evidence>
<comment type="caution">
    <text evidence="2">The sequence shown here is derived from an EMBL/GenBank/DDBJ whole genome shotgun (WGS) entry which is preliminary data.</text>
</comment>
<reference evidence="2 3" key="1">
    <citation type="submission" date="2019-08" db="EMBL/GenBank/DDBJ databases">
        <authorList>
            <person name="Luo N."/>
        </authorList>
    </citation>
    <scope>NUCLEOTIDE SEQUENCE [LARGE SCALE GENOMIC DNA]</scope>
    <source>
        <strain evidence="2 3">NCIMB 9442</strain>
    </source>
</reference>
<proteinExistence type="predicted"/>
<keyword evidence="3" id="KW-1185">Reference proteome</keyword>
<evidence type="ECO:0000256" key="1">
    <source>
        <dbReference type="SAM" id="MobiDB-lite"/>
    </source>
</evidence>
<evidence type="ECO:0000313" key="3">
    <source>
        <dbReference type="Proteomes" id="UP001194469"/>
    </source>
</evidence>
<feature type="compositionally biased region" description="Basic and acidic residues" evidence="1">
    <location>
        <begin position="1"/>
        <end position="12"/>
    </location>
</feature>